<evidence type="ECO:0000313" key="2">
    <source>
        <dbReference type="EMBL" id="MDP8567113.1"/>
    </source>
</evidence>
<dbReference type="NCBIfam" id="TIGR03123">
    <property type="entry name" value="one_C_unchar_1"/>
    <property type="match status" value="1"/>
</dbReference>
<protein>
    <submittedName>
        <fullName evidence="2">Hydantoinase/oxoprolinase family protein</fullName>
    </submittedName>
</protein>
<dbReference type="SUPFAM" id="SSF53067">
    <property type="entry name" value="Actin-like ATPase domain"/>
    <property type="match status" value="1"/>
</dbReference>
<keyword evidence="3" id="KW-1185">Reference proteome</keyword>
<dbReference type="RefSeq" id="WP_306388843.1">
    <property type="nucleotide sequence ID" value="NZ_JAVCAP010000009.1"/>
</dbReference>
<sequence length="348" mass="37911">MASPVIGWDIGGAHVKAVMLNAQGAVCKAMQHPCALWKGLHLLDEAVLHILQAWQLRAEDCAHAVTMTGELVDLFACREEGVLAIADSVLRLLPRASFYAASAEHAEFIVDVRGHAVHVASMNWHASAQSIAQMSSHQTLIVVDIGSTTTDVTWCEGNQVQTSGWTDAARMKFGGLLYTGVVRTPLMALGPWLNRQGKLQHVAAEYFATTADVYRVLGELPPSDDMADTADGQDKSALATMRRLARMVGHDVDDATAPVWQTLAQDFKQQQLDIMERTLQQTLVMHAQSPVLVGLGAGAFLLPALAKRLDLVYQPVQDMITAETTALQHLAGVCFPAYAVSRLWQTWH</sequence>
<dbReference type="InterPro" id="IPR002756">
    <property type="entry name" value="MfnF"/>
</dbReference>
<proteinExistence type="predicted"/>
<organism evidence="2 3">
    <name type="scientific">Methylophilus aquaticus</name>
    <dbReference type="NCBI Taxonomy" id="1971610"/>
    <lineage>
        <taxon>Bacteria</taxon>
        <taxon>Pseudomonadati</taxon>
        <taxon>Pseudomonadota</taxon>
        <taxon>Betaproteobacteria</taxon>
        <taxon>Nitrosomonadales</taxon>
        <taxon>Methylophilaceae</taxon>
        <taxon>Methylophilus</taxon>
    </lineage>
</organism>
<evidence type="ECO:0000259" key="1">
    <source>
        <dbReference type="Pfam" id="PF01968"/>
    </source>
</evidence>
<dbReference type="Gene3D" id="3.30.420.190">
    <property type="entry name" value="conserved archaeal protein q6m145"/>
    <property type="match status" value="1"/>
</dbReference>
<dbReference type="Proteomes" id="UP001225906">
    <property type="component" value="Unassembled WGS sequence"/>
</dbReference>
<dbReference type="InterPro" id="IPR002821">
    <property type="entry name" value="Hydantoinase_A"/>
</dbReference>
<dbReference type="InterPro" id="IPR043129">
    <property type="entry name" value="ATPase_NBD"/>
</dbReference>
<reference evidence="3" key="1">
    <citation type="journal article" date="2019" name="Int. J. Syst. Evol. Microbiol.">
        <title>The Global Catalogue of Microorganisms (GCM) 10K type strain sequencing project: providing services to taxonomists for standard genome sequencing and annotation.</title>
        <authorList>
            <consortium name="The Broad Institute Genomics Platform"/>
            <consortium name="The Broad Institute Genome Sequencing Center for Infectious Disease"/>
            <person name="Wu L."/>
            <person name="Ma J."/>
        </authorList>
    </citation>
    <scope>NUCLEOTIDE SEQUENCE [LARGE SCALE GENOMIC DNA]</scope>
    <source>
        <strain evidence="3">VKM B-3159</strain>
    </source>
</reference>
<evidence type="ECO:0000313" key="3">
    <source>
        <dbReference type="Proteomes" id="UP001225906"/>
    </source>
</evidence>
<dbReference type="Pfam" id="PF01968">
    <property type="entry name" value="Hydantoinase_A"/>
    <property type="match status" value="1"/>
</dbReference>
<gene>
    <name evidence="2" type="ORF">Q9291_04550</name>
</gene>
<accession>A0ABT9JRC1</accession>
<dbReference type="EMBL" id="JAVCAP010000009">
    <property type="protein sequence ID" value="MDP8567113.1"/>
    <property type="molecule type" value="Genomic_DNA"/>
</dbReference>
<feature type="domain" description="Hydantoinase A/oxoprolinase" evidence="1">
    <location>
        <begin position="109"/>
        <end position="311"/>
    </location>
</feature>
<dbReference type="Gene3D" id="3.30.420.40">
    <property type="match status" value="1"/>
</dbReference>
<name>A0ABT9JRC1_9PROT</name>
<comment type="caution">
    <text evidence="2">The sequence shown here is derived from an EMBL/GenBank/DDBJ whole genome shotgun (WGS) entry which is preliminary data.</text>
</comment>